<dbReference type="Pfam" id="PF01541">
    <property type="entry name" value="GIY-YIG"/>
    <property type="match status" value="1"/>
</dbReference>
<protein>
    <recommendedName>
        <fullName evidence="2">GIY-YIG domain-containing protein</fullName>
    </recommendedName>
</protein>
<dbReference type="Gene3D" id="3.40.1440.10">
    <property type="entry name" value="GIY-YIG endonuclease"/>
    <property type="match status" value="1"/>
</dbReference>
<dbReference type="eggNOG" id="COG2827">
    <property type="taxonomic scope" value="Bacteria"/>
</dbReference>
<dbReference type="Proteomes" id="UP000051500">
    <property type="component" value="Unassembled WGS sequence"/>
</dbReference>
<dbReference type="InterPro" id="IPR050190">
    <property type="entry name" value="UPF0213_domain"/>
</dbReference>
<dbReference type="InterPro" id="IPR000305">
    <property type="entry name" value="GIY-YIG_endonuc"/>
</dbReference>
<dbReference type="CDD" id="cd10456">
    <property type="entry name" value="GIY-YIG_UPF0213"/>
    <property type="match status" value="1"/>
</dbReference>
<dbReference type="AlphaFoldDB" id="A0A0R2KQT2"/>
<dbReference type="SUPFAM" id="SSF82771">
    <property type="entry name" value="GIY-YIG endonuclease"/>
    <property type="match status" value="1"/>
</dbReference>
<gene>
    <name evidence="3" type="ORF">IV53_GL000711</name>
</gene>
<dbReference type="EMBL" id="JQBZ01000025">
    <property type="protein sequence ID" value="KRN88743.1"/>
    <property type="molecule type" value="Genomic_DNA"/>
</dbReference>
<proteinExistence type="inferred from homology"/>
<feature type="domain" description="GIY-YIG" evidence="2">
    <location>
        <begin position="5"/>
        <end position="82"/>
    </location>
</feature>
<comment type="similarity">
    <text evidence="1">Belongs to the UPF0213 family.</text>
</comment>
<dbReference type="PANTHER" id="PTHR34477">
    <property type="entry name" value="UPF0213 PROTEIN YHBQ"/>
    <property type="match status" value="1"/>
</dbReference>
<dbReference type="SMART" id="SM00465">
    <property type="entry name" value="GIYc"/>
    <property type="match status" value="1"/>
</dbReference>
<dbReference type="PANTHER" id="PTHR34477:SF1">
    <property type="entry name" value="UPF0213 PROTEIN YHBQ"/>
    <property type="match status" value="1"/>
</dbReference>
<evidence type="ECO:0000259" key="2">
    <source>
        <dbReference type="PROSITE" id="PS50164"/>
    </source>
</evidence>
<evidence type="ECO:0000313" key="4">
    <source>
        <dbReference type="Proteomes" id="UP000051500"/>
    </source>
</evidence>
<dbReference type="PROSITE" id="PS50164">
    <property type="entry name" value="GIY_YIG"/>
    <property type="match status" value="1"/>
</dbReference>
<evidence type="ECO:0000256" key="1">
    <source>
        <dbReference type="ARBA" id="ARBA00007435"/>
    </source>
</evidence>
<dbReference type="RefSeq" id="WP_027107153.1">
    <property type="nucleotide sequence ID" value="NZ_JQBZ01000025.1"/>
</dbReference>
<comment type="caution">
    <text evidence="3">The sequence shown here is derived from an EMBL/GenBank/DDBJ whole genome shotgun (WGS) entry which is preliminary data.</text>
</comment>
<accession>A0A0R2KQT2</accession>
<reference evidence="3 4" key="1">
    <citation type="journal article" date="2015" name="Genome Announc.">
        <title>Expanding the biotechnology potential of lactobacilli through comparative genomics of 213 strains and associated genera.</title>
        <authorList>
            <person name="Sun Z."/>
            <person name="Harris H.M."/>
            <person name="McCann A."/>
            <person name="Guo C."/>
            <person name="Argimon S."/>
            <person name="Zhang W."/>
            <person name="Yang X."/>
            <person name="Jeffery I.B."/>
            <person name="Cooney J.C."/>
            <person name="Kagawa T.F."/>
            <person name="Liu W."/>
            <person name="Song Y."/>
            <person name="Salvetti E."/>
            <person name="Wrobel A."/>
            <person name="Rasinkangas P."/>
            <person name="Parkhill J."/>
            <person name="Rea M.C."/>
            <person name="O'Sullivan O."/>
            <person name="Ritari J."/>
            <person name="Douillard F.P."/>
            <person name="Paul Ross R."/>
            <person name="Yang R."/>
            <person name="Briner A.E."/>
            <person name="Felis G.E."/>
            <person name="de Vos W.M."/>
            <person name="Barrangou R."/>
            <person name="Klaenhammer T.R."/>
            <person name="Caufield P.W."/>
            <person name="Cui Y."/>
            <person name="Zhang H."/>
            <person name="O'Toole P.W."/>
        </authorList>
    </citation>
    <scope>NUCLEOTIDE SEQUENCE [LARGE SCALE GENOMIC DNA]</scope>
    <source>
        <strain evidence="3 4">DSM 22408</strain>
    </source>
</reference>
<dbReference type="STRING" id="1122146.IV53_GL000711"/>
<evidence type="ECO:0000313" key="3">
    <source>
        <dbReference type="EMBL" id="KRN88743.1"/>
    </source>
</evidence>
<dbReference type="PATRIC" id="fig|1122146.4.peg.741"/>
<name>A0A0R2KQT2_9LACO</name>
<sequence length="92" mass="10916">MENDKKYYFYVLLCADKTFYGGFTTDLEKRLATHNQGKGAKYTRIKSKRPVKMIYSEEFTTKSEALKAEYAFKHQTRAKKEAYLQEHNVKFN</sequence>
<organism evidence="3 4">
    <name type="scientific">Ligilactobacillus ceti DSM 22408</name>
    <dbReference type="NCBI Taxonomy" id="1122146"/>
    <lineage>
        <taxon>Bacteria</taxon>
        <taxon>Bacillati</taxon>
        <taxon>Bacillota</taxon>
        <taxon>Bacilli</taxon>
        <taxon>Lactobacillales</taxon>
        <taxon>Lactobacillaceae</taxon>
        <taxon>Ligilactobacillus</taxon>
    </lineage>
</organism>
<keyword evidence="4" id="KW-1185">Reference proteome</keyword>
<dbReference type="InterPro" id="IPR035901">
    <property type="entry name" value="GIY-YIG_endonuc_sf"/>
</dbReference>
<dbReference type="OrthoDB" id="9807770at2"/>